<evidence type="ECO:0000256" key="1">
    <source>
        <dbReference type="SAM" id="Phobius"/>
    </source>
</evidence>
<accession>A0A3N4IMR9</accession>
<keyword evidence="3" id="KW-1185">Reference proteome</keyword>
<reference evidence="2 3" key="1">
    <citation type="journal article" date="2018" name="Nat. Ecol. Evol.">
        <title>Pezizomycetes genomes reveal the molecular basis of ectomycorrhizal truffle lifestyle.</title>
        <authorList>
            <person name="Murat C."/>
            <person name="Payen T."/>
            <person name="Noel B."/>
            <person name="Kuo A."/>
            <person name="Morin E."/>
            <person name="Chen J."/>
            <person name="Kohler A."/>
            <person name="Krizsan K."/>
            <person name="Balestrini R."/>
            <person name="Da Silva C."/>
            <person name="Montanini B."/>
            <person name="Hainaut M."/>
            <person name="Levati E."/>
            <person name="Barry K.W."/>
            <person name="Belfiori B."/>
            <person name="Cichocki N."/>
            <person name="Clum A."/>
            <person name="Dockter R.B."/>
            <person name="Fauchery L."/>
            <person name="Guy J."/>
            <person name="Iotti M."/>
            <person name="Le Tacon F."/>
            <person name="Lindquist E.A."/>
            <person name="Lipzen A."/>
            <person name="Malagnac F."/>
            <person name="Mello A."/>
            <person name="Molinier V."/>
            <person name="Miyauchi S."/>
            <person name="Poulain J."/>
            <person name="Riccioni C."/>
            <person name="Rubini A."/>
            <person name="Sitrit Y."/>
            <person name="Splivallo R."/>
            <person name="Traeger S."/>
            <person name="Wang M."/>
            <person name="Zifcakova L."/>
            <person name="Wipf D."/>
            <person name="Zambonelli A."/>
            <person name="Paolocci F."/>
            <person name="Nowrousian M."/>
            <person name="Ottonello S."/>
            <person name="Baldrian P."/>
            <person name="Spatafora J.W."/>
            <person name="Henrissat B."/>
            <person name="Nagy L.G."/>
            <person name="Aury J.M."/>
            <person name="Wincker P."/>
            <person name="Grigoriev I.V."/>
            <person name="Bonfante P."/>
            <person name="Martin F.M."/>
        </authorList>
    </citation>
    <scope>NUCLEOTIDE SEQUENCE [LARGE SCALE GENOMIC DNA]</scope>
    <source>
        <strain evidence="2 3">RN42</strain>
    </source>
</reference>
<feature type="transmembrane region" description="Helical" evidence="1">
    <location>
        <begin position="136"/>
        <end position="152"/>
    </location>
</feature>
<dbReference type="EMBL" id="ML119668">
    <property type="protein sequence ID" value="RPA82894.1"/>
    <property type="molecule type" value="Genomic_DNA"/>
</dbReference>
<name>A0A3N4IMR9_ASCIM</name>
<keyword evidence="1" id="KW-0472">Membrane</keyword>
<organism evidence="2 3">
    <name type="scientific">Ascobolus immersus RN42</name>
    <dbReference type="NCBI Taxonomy" id="1160509"/>
    <lineage>
        <taxon>Eukaryota</taxon>
        <taxon>Fungi</taxon>
        <taxon>Dikarya</taxon>
        <taxon>Ascomycota</taxon>
        <taxon>Pezizomycotina</taxon>
        <taxon>Pezizomycetes</taxon>
        <taxon>Pezizales</taxon>
        <taxon>Ascobolaceae</taxon>
        <taxon>Ascobolus</taxon>
    </lineage>
</organism>
<keyword evidence="1" id="KW-0812">Transmembrane</keyword>
<gene>
    <name evidence="2" type="ORF">BJ508DRAFT_305194</name>
</gene>
<keyword evidence="1" id="KW-1133">Transmembrane helix</keyword>
<evidence type="ECO:0000313" key="2">
    <source>
        <dbReference type="EMBL" id="RPA82894.1"/>
    </source>
</evidence>
<dbReference type="AlphaFoldDB" id="A0A3N4IMR9"/>
<sequence length="248" mass="27117">MGLKKNLLSSTGIALYGKLVGLWVSPAGYGRHSIFAITAPDPRDTLYGTSMMVPDAGSIHSKWVPTQLPFISQLQSMAVPFDSDSGRIIRDASEWKGHTYPANSKVSKTKTIAASVSKLVFATRGLWKMMLARERVILAFAWAFFSFCAYLLDLRLTVARDGRTSCGGSLVMGHWARFGEMDGVVEEVGGAVGGASMLAPFWLFHLLGEEGKDRSFERLEGRWSVSSRLLLDLVNAGMVTGMAGYRVR</sequence>
<proteinExistence type="predicted"/>
<evidence type="ECO:0000313" key="3">
    <source>
        <dbReference type="Proteomes" id="UP000275078"/>
    </source>
</evidence>
<protein>
    <submittedName>
        <fullName evidence="2">Uncharacterized protein</fullName>
    </submittedName>
</protein>
<dbReference type="Proteomes" id="UP000275078">
    <property type="component" value="Unassembled WGS sequence"/>
</dbReference>